<dbReference type="InterPro" id="IPR055357">
    <property type="entry name" value="LRR_At1g61320_AtMIF1"/>
</dbReference>
<dbReference type="InterPro" id="IPR053781">
    <property type="entry name" value="F-box_AtFBL13-like"/>
</dbReference>
<evidence type="ECO:0000313" key="4">
    <source>
        <dbReference type="Proteomes" id="UP000026961"/>
    </source>
</evidence>
<dbReference type="Proteomes" id="UP000026961">
    <property type="component" value="Chromosome 11"/>
</dbReference>
<feature type="compositionally biased region" description="Basic residues" evidence="1">
    <location>
        <begin position="2673"/>
        <end position="2688"/>
    </location>
</feature>
<dbReference type="CDD" id="cd22160">
    <property type="entry name" value="F-box_AtFBL13-like"/>
    <property type="match status" value="6"/>
</dbReference>
<dbReference type="SUPFAM" id="SSF52047">
    <property type="entry name" value="RNI-like"/>
    <property type="match status" value="5"/>
</dbReference>
<dbReference type="InterPro" id="IPR001810">
    <property type="entry name" value="F-box_dom"/>
</dbReference>
<feature type="region of interest" description="Disordered" evidence="1">
    <location>
        <begin position="2665"/>
        <end position="2700"/>
    </location>
</feature>
<feature type="region of interest" description="Disordered" evidence="1">
    <location>
        <begin position="2303"/>
        <end position="2353"/>
    </location>
</feature>
<sequence length="3152" mass="356142">MLHSSSQLRGSMVLHSPIPTAGLENLASIDSSSSGAAAEAADCESARPPSLLARILHCEFQAICCSRCSLDARRLFDGMPPGEAPPPTGGDRIGDLPDGVLQHILGFLPPHEAVRTCVLARRWRHLWKSVAALRITNWDWRKVVPMEEFRYFVHHLLLRCGRAPIDEFELDLAELSDRDTLRVNRWFRHAVMCQARVLRLDIRVSRGSELELENLPVVSRHLQKLDLYGVKLMHNFLDFSSCPVLQHLEIAGCDLSDSNARKISSLSIKHLNISGCNFSDTFHTHIYAPNLLSLGLVNYMNQSPVFEGIPLLTEAVVGVGAKSGDWNARPRFDDSNNCMLPEALSQAKKLVLLVQEQDFNFEMYWQRCPTFSKLKTLLISACASAVLDFEAVSCILRHLPVLENLTLQFHRMGHGPDRVEMKGSYSRMDKSSAISEYLKIVVVRFDEIDDLVIKFELFLRCCPDARLLFDVMLPGKAPAGDGGVDRLGDLPDEVLQHILGFLPAQEAVQTCVLARRWRHLWKSVATLCITRWDWKKEVSKEKFLNFVHSLLFHRGRAPMDKFDLNLSGDTHLLSIWFREAAMCQARVIRLNIINSWGSQPELDNLNLPVVSRHLAKLQLSGVKLMQSFLDFSSCPVLEHLEIVHCDLSDSNARKISSLSLKHLYIFRCNFSRTFHTQIYAPNLVYLGLVYYMNRTPVFEGVPLLTEAVVGVAAESGDWNACPRFDDSNTNSCMLPEALSQAKKLVLEVEEQDFNFKMYWQHCPTFSKLKTLFISVCISAILDFEGLSCILRHSPVLEILTLQFHRSEFRQKDKVEMKGSYSRMEKSSAISEHLKIVAIQCDDIDDQVIKVLKLLSTFSIPPAREAAGGEAFVRLRLSSSPALSPRCILPCVVDVSCSANATPATCSTECVQGETGKRVKGSPSRSGGADEDRIGCLPDGVLHHILGFLPAPDAVRTCLLARRWRHLWKSATGLRISEGYGVEKLHDFVHHLLLLRGGAPLDTFELGSIDLAEGDNRSMNLWFRHALLCQVRVLRLNVFGLELHDLPFVSRHLVKLELRFVILMHSFLDFSSCPVLEHLEIVSSELSDAKRISSQSLKHLNLTHCTFSENVRIRIDVPNLLSLWLQDYRCRTPVFEVMPLLVKAFVSVTGDSGDWLTCTSGNADSEECPHDDCELCYSNTNCMLLQALSQARSLMLVAQNQEFVFKRDMMRCPTFSNLKTLLLIDSFYVAFDLHGITCILRHSPVLEKLTLELFCQESEHILEMKGSYNQTERSSAISEHLKSVVVKCGVIDERVTKVLKFLSTFNILTDEGAVFCLVGPLRLDSSCSGAAPEAADGEASISLSLSHPPFCFLRCGPDARRLFDGMPPGKAPRPSASGGGGGGGVDRIGICRMVSSNTSSAVRTCVLARRWRHLWKSVARLHITNWDKEVTMQEFGYFVHRLLLHRGRGVPIDEFRFSLGGLSDFAADARRVDRWFRHAAVMCQARVLQLRLAPSGVQLALDNLAIVSRHLEKLQLTGVKLMHSFLDFSSCPVLEHLDISFCNLVDAKKISSRSLKHLNIFRCFFSRTFHTHICAPNLLSLRMFFSMNRNPVFEGMPLLTEAFVGVTGEFGDWNTPPRFDDSNNCTLPQALSHAKTLVLIVLSRSRALQAQDFNSNRYWQQCPIFSRLKTLSICELISADIDFEALSCILQHSPILEKLTLKFRGMGTKNKVEMKGSYIQTKKSSAISEHLKLVVVKCGAIEERVIKVLKFLSTFNILLHHIIGLLPAPDAVRTCVLARRWRHLWKSATGLRIADDDGVGLVPMEELHDFVDHLLLLRGRAPLDTCELSFAGLSSDGGGGDARLVDLWFRHAVLCEVQALRLNAPRSASRLVLDGLPLVSRRLAKLELAHLNLVHNFLDFSSCPVLEHLEIVLCSLSDAERISSQSLKRLNITACDFSEIFRTRIDVPNLLSLRLDNYNHRTPVFEGMPLLVDAFFGVTFASGDIRCCPGVNDDLEECPYDDCDNCPSDNNCKVLQAFSQAKNLALVADTQKFIFKRELIRCPTFSKLKTLLLSDSWIVAFDLHEITCILRHSPVLENLTLQFFYPGPDYCVEIKGSYSRMERSSAISEHLKIVVVKCGVVDERVIKILKFLSTFNIAGARGARATDSAAGGRIRRACGARLGLLLAVVVDRRLIHQRLGDRRLFVSCRAVPFARHLFDGMPPRRRGSRGEEMAEASKEGGINALPDELLQHVLSLLSADEAVKTCVLSRRWRHLWRSTDVLRLDADKERWKSSKRFKKFVNHLVLFRGCSPLREFDLEFSSCREKDEKGDDSDEDESDDDRGEDESDEDSDGDESDEHSDDGESDDDSDEDEDSNPFQCVMMWVMYALICQVQVLKIHNFNERYIEIDGGMPLISQHLTKIELSGIVLKDCFLNFSSCPALKELYFTKNCCFDSVKKIFSQSMQCLRIFCCQFSEYHRTLIYAPSLIRLFLEGFWGRTPFLERMPSLVEASVRPHQDCDDWCSNTYTGNCEDEDCDGCHGMIDKIGNSSNCVLLGGLSEAKSLKLIAGPEIIIFGSDLRWCPMFSKLKNLLLNEWCLLSNFWALACILEHSPVLRKLTLQISKESKSMMQTEENDNPLRKPAAISEHLKVVKVHCKEVDEVVYKIGKWLSTLDIKVLIKRRNQSPKRFCSSKTRARRRHGHRHRRRRTSPTSSLATPPPQIESRYCSRVASYHGAPASHTGCFLHRGPDARRLFDGMRPQGKTLEMGKRALPRSSDGDEDRTGDLPDGILHHILGSLPARDAVRTCVLARRWRHLWKFATGLRITDREMREPAPMEKLQDFVDHLLLLRGRAPLETCWLNLTRLSSDGDARRVNLWFRHSVLCEVQVLRLDLILNGFQLKLDDLPLASRCLAKLNLSGVHLMHSFPDFSCCPVLEHLDIFFCDLSDAKKITSQSMKCLNIRHCTFSQISRTRISAPNLISLRLENYWHRTPVFEVMPLIVDAFVRVHDQSGDWYSCTSGNADFEECLCEDCDFCHSNTNYVIMQALSQAKNLVLSAHEQEFIFKRELMRCPTFSNLKTLLLINCFCVAFDLHGITSILRHTPVLEKLILEFFFEVTEHDDEVEMKGSCSQMERSSAISKHLKLVIVKCNAIDGRITKILKFLSTFNICFSFE</sequence>
<dbReference type="SUPFAM" id="SSF52058">
    <property type="entry name" value="L domain-like"/>
    <property type="match status" value="1"/>
</dbReference>
<organism evidence="3">
    <name type="scientific">Oryza glumipatula</name>
    <dbReference type="NCBI Taxonomy" id="40148"/>
    <lineage>
        <taxon>Eukaryota</taxon>
        <taxon>Viridiplantae</taxon>
        <taxon>Streptophyta</taxon>
        <taxon>Embryophyta</taxon>
        <taxon>Tracheophyta</taxon>
        <taxon>Spermatophyta</taxon>
        <taxon>Magnoliopsida</taxon>
        <taxon>Liliopsida</taxon>
        <taxon>Poales</taxon>
        <taxon>Poaceae</taxon>
        <taxon>BOP clade</taxon>
        <taxon>Oryzoideae</taxon>
        <taxon>Oryzeae</taxon>
        <taxon>Oryzinae</taxon>
        <taxon>Oryza</taxon>
    </lineage>
</organism>
<dbReference type="SUPFAM" id="SSF81383">
    <property type="entry name" value="F-box domain"/>
    <property type="match status" value="5"/>
</dbReference>
<dbReference type="PANTHER" id="PTHR34223:SF80">
    <property type="entry name" value="OS11G0205900 PROTEIN"/>
    <property type="match status" value="1"/>
</dbReference>
<feature type="domain" description="F-box" evidence="2">
    <location>
        <begin position="2218"/>
        <end position="2273"/>
    </location>
</feature>
<evidence type="ECO:0000259" key="2">
    <source>
        <dbReference type="PROSITE" id="PS50181"/>
    </source>
</evidence>
<feature type="domain" description="F-box" evidence="2">
    <location>
        <begin position="930"/>
        <end position="966"/>
    </location>
</feature>
<proteinExistence type="predicted"/>
<dbReference type="eggNOG" id="ENOG502RYTW">
    <property type="taxonomic scope" value="Eukaryota"/>
</dbReference>
<accession>A0A0E0BGK3</accession>
<keyword evidence="4" id="KW-1185">Reference proteome</keyword>
<dbReference type="InterPro" id="IPR032675">
    <property type="entry name" value="LRR_dom_sf"/>
</dbReference>
<name>A0A0E0BGK3_9ORYZ</name>
<feature type="domain" description="F-box" evidence="2">
    <location>
        <begin position="484"/>
        <end position="537"/>
    </location>
</feature>
<dbReference type="Gene3D" id="3.80.10.10">
    <property type="entry name" value="Ribonuclease Inhibitor"/>
    <property type="match status" value="5"/>
</dbReference>
<dbReference type="Gramene" id="OGLUM11G06090.1">
    <property type="protein sequence ID" value="OGLUM11G06090.1"/>
    <property type="gene ID" value="OGLUM11G06090"/>
</dbReference>
<dbReference type="InterPro" id="IPR036047">
    <property type="entry name" value="F-box-like_dom_sf"/>
</dbReference>
<dbReference type="SMART" id="SM00256">
    <property type="entry name" value="FBOX"/>
    <property type="match status" value="5"/>
</dbReference>
<evidence type="ECO:0000256" key="1">
    <source>
        <dbReference type="SAM" id="MobiDB-lite"/>
    </source>
</evidence>
<dbReference type="Pfam" id="PF00646">
    <property type="entry name" value="F-box"/>
    <property type="match status" value="5"/>
</dbReference>
<dbReference type="InterPro" id="IPR053197">
    <property type="entry name" value="F-box_SCFL_complex_component"/>
</dbReference>
<dbReference type="PANTHER" id="PTHR34223">
    <property type="entry name" value="OS11G0201299 PROTEIN"/>
    <property type="match status" value="1"/>
</dbReference>
<dbReference type="Gene3D" id="1.20.1280.50">
    <property type="match status" value="4"/>
</dbReference>
<evidence type="ECO:0000313" key="3">
    <source>
        <dbReference type="EnsemblPlants" id="OGLUM11G06090.1"/>
    </source>
</evidence>
<reference evidence="3" key="2">
    <citation type="submission" date="2018-05" db="EMBL/GenBank/DDBJ databases">
        <title>OgluRS3 (Oryza glumaepatula Reference Sequence Version 3).</title>
        <authorList>
            <person name="Zhang J."/>
            <person name="Kudrna D."/>
            <person name="Lee S."/>
            <person name="Talag J."/>
            <person name="Welchert J."/>
            <person name="Wing R.A."/>
        </authorList>
    </citation>
    <scope>NUCLEOTIDE SEQUENCE [LARGE SCALE GENOMIC DNA]</scope>
</reference>
<dbReference type="PROSITE" id="PS50181">
    <property type="entry name" value="FBOX"/>
    <property type="match status" value="4"/>
</dbReference>
<dbReference type="HOGENOM" id="CLU_226755_0_0_1"/>
<dbReference type="STRING" id="40148.A0A0E0BGK3"/>
<dbReference type="EnsemblPlants" id="OGLUM11G06090.1">
    <property type="protein sequence ID" value="OGLUM11G06090.1"/>
    <property type="gene ID" value="OGLUM11G06090"/>
</dbReference>
<feature type="compositionally biased region" description="Acidic residues" evidence="1">
    <location>
        <begin position="2309"/>
        <end position="2353"/>
    </location>
</feature>
<reference evidence="3" key="1">
    <citation type="submission" date="2015-04" db="UniProtKB">
        <authorList>
            <consortium name="EnsemblPlants"/>
        </authorList>
    </citation>
    <scope>IDENTIFICATION</scope>
</reference>
<feature type="domain" description="F-box" evidence="2">
    <location>
        <begin position="90"/>
        <end position="143"/>
    </location>
</feature>
<protein>
    <recommendedName>
        <fullName evidence="2">F-box domain-containing protein</fullName>
    </recommendedName>
</protein>
<dbReference type="Pfam" id="PF23622">
    <property type="entry name" value="LRR_At1g61320_AtMIF1"/>
    <property type="match status" value="1"/>
</dbReference>